<gene>
    <name evidence="1" type="ORF">Cci01nite_20300</name>
</gene>
<protein>
    <submittedName>
        <fullName evidence="1">Uncharacterized protein</fullName>
    </submittedName>
</protein>
<comment type="caution">
    <text evidence="1">The sequence shown here is derived from an EMBL/GenBank/DDBJ whole genome shotgun (WGS) entry which is preliminary data.</text>
</comment>
<sequence length="343" mass="36876">MTTEADPAAWHRLLLLLSGRIPDEPLVEARNLLAHERHDELARLAGAWVSAWELALPADAAALLGATAPGHPADEVLPPYGLAPVGPWLLAAHGDRVPQTLDLCDPGDPHDEIHELDALDRTAKTAAAALPRTAGLWRTWRYPTAATPWARPKRVYVLELTAGPPTALPRATLTVQDALAAAGEPDPLVETYADGMTLPPFQRHARAYGALLWSASAAVPITLARVYDGADPATGPYFDPAHPQVLDDAERTRLLAYLTGGVALLATGSLLADAVDPQLGDVVPMTFRTDGHWIWSEATAYYLDRHRLAPEPEFAAWIRANGFRHPHVDGVALHRANAALLAA</sequence>
<dbReference type="EMBL" id="BONH01000007">
    <property type="protein sequence ID" value="GIF96936.1"/>
    <property type="molecule type" value="Genomic_DNA"/>
</dbReference>
<keyword evidence="2" id="KW-1185">Reference proteome</keyword>
<dbReference type="Proteomes" id="UP000659904">
    <property type="component" value="Unassembled WGS sequence"/>
</dbReference>
<evidence type="ECO:0000313" key="1">
    <source>
        <dbReference type="EMBL" id="GIF96936.1"/>
    </source>
</evidence>
<accession>A0A8J3K574</accession>
<dbReference type="RefSeq" id="WP_120314814.1">
    <property type="nucleotide sequence ID" value="NZ_BONH01000007.1"/>
</dbReference>
<proteinExistence type="predicted"/>
<dbReference type="AlphaFoldDB" id="A0A8J3K574"/>
<organism evidence="1 2">
    <name type="scientific">Catellatospora citrea</name>
    <dbReference type="NCBI Taxonomy" id="53366"/>
    <lineage>
        <taxon>Bacteria</taxon>
        <taxon>Bacillati</taxon>
        <taxon>Actinomycetota</taxon>
        <taxon>Actinomycetes</taxon>
        <taxon>Micromonosporales</taxon>
        <taxon>Micromonosporaceae</taxon>
        <taxon>Catellatospora</taxon>
    </lineage>
</organism>
<reference evidence="1 2" key="1">
    <citation type="submission" date="2021-01" db="EMBL/GenBank/DDBJ databases">
        <title>Whole genome shotgun sequence of Catellatospora citrea NBRC 14495.</title>
        <authorList>
            <person name="Komaki H."/>
            <person name="Tamura T."/>
        </authorList>
    </citation>
    <scope>NUCLEOTIDE SEQUENCE [LARGE SCALE GENOMIC DNA]</scope>
    <source>
        <strain evidence="1 2">NBRC 14495</strain>
    </source>
</reference>
<evidence type="ECO:0000313" key="2">
    <source>
        <dbReference type="Proteomes" id="UP000659904"/>
    </source>
</evidence>
<name>A0A8J3K574_9ACTN</name>